<keyword evidence="6" id="KW-1185">Reference proteome</keyword>
<dbReference type="InterPro" id="IPR000210">
    <property type="entry name" value="BTB/POZ_dom"/>
</dbReference>
<gene>
    <name evidence="7" type="primary">LOC115736652</name>
</gene>
<dbReference type="RefSeq" id="XP_030524311.2">
    <property type="nucleotide sequence ID" value="XM_030668451.2"/>
</dbReference>
<protein>
    <submittedName>
        <fullName evidence="7">BTB/POZ domain-containing protein At3g19850 isoform X1</fullName>
    </submittedName>
</protein>
<dbReference type="PROSITE" id="PS50097">
    <property type="entry name" value="BTB"/>
    <property type="match status" value="1"/>
</dbReference>
<evidence type="ECO:0000256" key="2">
    <source>
        <dbReference type="ARBA" id="ARBA00022786"/>
    </source>
</evidence>
<dbReference type="InterPro" id="IPR027356">
    <property type="entry name" value="NPH3_dom"/>
</dbReference>
<comment type="similarity">
    <text evidence="3">Belongs to the NPH3 family.</text>
</comment>
<dbReference type="UniPathway" id="UPA00143"/>
<dbReference type="PROSITE" id="PS51649">
    <property type="entry name" value="NPH3"/>
    <property type="match status" value="1"/>
</dbReference>
<dbReference type="Gene3D" id="3.30.710.10">
    <property type="entry name" value="Potassium Channel Kv1.1, Chain A"/>
    <property type="match status" value="1"/>
</dbReference>
<dbReference type="InterPro" id="IPR043454">
    <property type="entry name" value="NPH3/RPT2-like"/>
</dbReference>
<dbReference type="PANTHER" id="PTHR32370">
    <property type="entry name" value="OS12G0117600 PROTEIN"/>
    <property type="match status" value="1"/>
</dbReference>
<evidence type="ECO:0000313" key="6">
    <source>
        <dbReference type="Proteomes" id="UP000827889"/>
    </source>
</evidence>
<comment type="pathway">
    <text evidence="1">Protein modification; protein ubiquitination.</text>
</comment>
<feature type="domain" description="NPH3" evidence="5">
    <location>
        <begin position="198"/>
        <end position="456"/>
    </location>
</feature>
<name>A0A8B8NP80_9MYRT</name>
<dbReference type="Pfam" id="PF03000">
    <property type="entry name" value="NPH3"/>
    <property type="match status" value="1"/>
</dbReference>
<sequence length="542" mass="60417">MSLHCDLQIHVNGQQTFFLDEKIVSAYSGRLRKIIRQEKRRTQIKSSGIEVDNFPGGSDGFELVLRFCYNRGEIGITVSNVSLLHCSAVFLGMSEKVAASNLMPQTEKFLEDMFYWSWNDVIASLKSCETFLSYADSVGLLPKLVCALLAKIAQNSDLNLINSSSSSSSSPEMASRFRFSSSAKTTPDSKSPSRSSKAWWFDDLTILSPLIIEMVVKSLGAHGSENNSLTLTRFLLHYLKTVSQRKGNTTEFTASTKSDYIGLTDTVVHGVILVGKTAFSCRGLLRVLRIVSGFGISKDCRVGLERLIGGMLDQATLDDLLVSGHDRGVYDVNLVVRLIRVFVNGDGRSAQKIKKVARLVDKYLGEIAPDQNLKMSKFLGVAESLPDAARDCYDGVYRAIDTFLESHPSLSFEERSRLCRCLNYEKLSLEACKDLAKNPKVPPRIAVQALMSQQSYVQPAKDFLPQEIAKESPTTIDGQIVVYGGIDTESVEEENHDMRMNLQRMQWRVNELEKVCKQMRGRMSKIVKHPSSSSSRSLPRLC</sequence>
<dbReference type="SUPFAM" id="SSF54695">
    <property type="entry name" value="POZ domain"/>
    <property type="match status" value="1"/>
</dbReference>
<keyword evidence="2" id="KW-0833">Ubl conjugation pathway</keyword>
<reference evidence="7" key="1">
    <citation type="submission" date="2025-08" db="UniProtKB">
        <authorList>
            <consortium name="RefSeq"/>
        </authorList>
    </citation>
    <scope>IDENTIFICATION</scope>
    <source>
        <tissue evidence="7">Leaf</tissue>
    </source>
</reference>
<dbReference type="GeneID" id="115736652"/>
<evidence type="ECO:0000256" key="3">
    <source>
        <dbReference type="PROSITE-ProRule" id="PRU00982"/>
    </source>
</evidence>
<dbReference type="Proteomes" id="UP000827889">
    <property type="component" value="Chromosome 8"/>
</dbReference>
<evidence type="ECO:0000313" key="7">
    <source>
        <dbReference type="RefSeq" id="XP_030524311.2"/>
    </source>
</evidence>
<dbReference type="InterPro" id="IPR011333">
    <property type="entry name" value="SKP1/BTB/POZ_sf"/>
</dbReference>
<accession>A0A8B8NP80</accession>
<feature type="domain" description="BTB" evidence="4">
    <location>
        <begin position="5"/>
        <end position="70"/>
    </location>
</feature>
<evidence type="ECO:0000259" key="5">
    <source>
        <dbReference type="PROSITE" id="PS51649"/>
    </source>
</evidence>
<evidence type="ECO:0000256" key="1">
    <source>
        <dbReference type="ARBA" id="ARBA00004906"/>
    </source>
</evidence>
<evidence type="ECO:0000259" key="4">
    <source>
        <dbReference type="PROSITE" id="PS50097"/>
    </source>
</evidence>
<organism evidence="6 7">
    <name type="scientific">Rhodamnia argentea</name>
    <dbReference type="NCBI Taxonomy" id="178133"/>
    <lineage>
        <taxon>Eukaryota</taxon>
        <taxon>Viridiplantae</taxon>
        <taxon>Streptophyta</taxon>
        <taxon>Embryophyta</taxon>
        <taxon>Tracheophyta</taxon>
        <taxon>Spermatophyta</taxon>
        <taxon>Magnoliopsida</taxon>
        <taxon>eudicotyledons</taxon>
        <taxon>Gunneridae</taxon>
        <taxon>Pentapetalae</taxon>
        <taxon>rosids</taxon>
        <taxon>malvids</taxon>
        <taxon>Myrtales</taxon>
        <taxon>Myrtaceae</taxon>
        <taxon>Myrtoideae</taxon>
        <taxon>Myrteae</taxon>
        <taxon>Australasian group</taxon>
        <taxon>Rhodamnia</taxon>
    </lineage>
</organism>
<proteinExistence type="inferred from homology"/>